<dbReference type="KEGG" id="tpal:117647175"/>
<dbReference type="Pfam" id="PF12937">
    <property type="entry name" value="F-box-like"/>
    <property type="match status" value="1"/>
</dbReference>
<feature type="domain" description="F-box" evidence="1">
    <location>
        <begin position="2"/>
        <end position="48"/>
    </location>
</feature>
<sequence length="453" mass="50725">MDQSLLDLPDDALLAVLAYLSPAELLGCRVVCRRLRDLCVHRHLWKSAAVDCELLSALRVAPCLRKLSFEDLDLKLTPAEKVASLVASTECVVDYLKFLVNFDNDETELALATAVVQKFTALGGLRALRLIFLYKIRSPAPVASLLKAALSVPDLRELMIFMRVKSSRMPVPWLEELDARPSLIKLTYLGKCDRFLTWLLKTHADTLEDVNLMCDDRLPINLLAMLPRLRSLACNTTHGLLYSAALSNLDTLKLFNKDQDFSVFPPSALDFLRQAPHLRSVSVFLPCGENLTVPLQALASSPSARCIESLTLSWKGSYESASVASELVANILPHFSSLQSLSLESKLSEDALVFFLKAVTPVSAPTLTSLLVRPDELCMHDWLHGPLVQDLWERNPRLHLRVDCPSEFCLCICQWCRWGCHTVLQKAGNLHQLTFAAHRRVEGCPSDCRRWPQ</sequence>
<evidence type="ECO:0000313" key="2">
    <source>
        <dbReference type="Proteomes" id="UP000515158"/>
    </source>
</evidence>
<dbReference type="InterPro" id="IPR001810">
    <property type="entry name" value="F-box_dom"/>
</dbReference>
<accession>A0A6P8Z3P0</accession>
<dbReference type="PROSITE" id="PS50181">
    <property type="entry name" value="FBOX"/>
    <property type="match status" value="1"/>
</dbReference>
<dbReference type="SUPFAM" id="SSF81383">
    <property type="entry name" value="F-box domain"/>
    <property type="match status" value="1"/>
</dbReference>
<dbReference type="GeneID" id="117647175"/>
<keyword evidence="2" id="KW-1185">Reference proteome</keyword>
<dbReference type="RefSeq" id="XP_034244675.1">
    <property type="nucleotide sequence ID" value="XM_034388784.1"/>
</dbReference>
<name>A0A6P8Z3P0_THRPL</name>
<proteinExistence type="predicted"/>
<evidence type="ECO:0000259" key="1">
    <source>
        <dbReference type="PROSITE" id="PS50181"/>
    </source>
</evidence>
<reference evidence="3" key="1">
    <citation type="submission" date="2025-08" db="UniProtKB">
        <authorList>
            <consortium name="RefSeq"/>
        </authorList>
    </citation>
    <scope>IDENTIFICATION</scope>
    <source>
        <tissue evidence="3">Total insect</tissue>
    </source>
</reference>
<dbReference type="Gene3D" id="1.20.1280.50">
    <property type="match status" value="1"/>
</dbReference>
<dbReference type="OrthoDB" id="8246423at2759"/>
<dbReference type="InParanoid" id="A0A6P8Z3P0"/>
<gene>
    <name evidence="3" type="primary">LOC117647175</name>
</gene>
<organism evidence="3">
    <name type="scientific">Thrips palmi</name>
    <name type="common">Melon thrips</name>
    <dbReference type="NCBI Taxonomy" id="161013"/>
    <lineage>
        <taxon>Eukaryota</taxon>
        <taxon>Metazoa</taxon>
        <taxon>Ecdysozoa</taxon>
        <taxon>Arthropoda</taxon>
        <taxon>Hexapoda</taxon>
        <taxon>Insecta</taxon>
        <taxon>Pterygota</taxon>
        <taxon>Neoptera</taxon>
        <taxon>Paraneoptera</taxon>
        <taxon>Thysanoptera</taxon>
        <taxon>Terebrantia</taxon>
        <taxon>Thripoidea</taxon>
        <taxon>Thripidae</taxon>
        <taxon>Thrips</taxon>
    </lineage>
</organism>
<evidence type="ECO:0000313" key="3">
    <source>
        <dbReference type="RefSeq" id="XP_034244675.1"/>
    </source>
</evidence>
<protein>
    <submittedName>
        <fullName evidence="3">Uncharacterized protein LOC117647175</fullName>
    </submittedName>
</protein>
<dbReference type="AlphaFoldDB" id="A0A6P8Z3P0"/>
<dbReference type="SMART" id="SM00256">
    <property type="entry name" value="FBOX"/>
    <property type="match status" value="1"/>
</dbReference>
<dbReference type="Proteomes" id="UP000515158">
    <property type="component" value="Unplaced"/>
</dbReference>
<dbReference type="InterPro" id="IPR036047">
    <property type="entry name" value="F-box-like_dom_sf"/>
</dbReference>